<name>A0ABU3NMW3_9CHLR</name>
<dbReference type="RefSeq" id="WP_315624824.1">
    <property type="nucleotide sequence ID" value="NZ_JAUHMF010000001.1"/>
</dbReference>
<organism evidence="1 2">
    <name type="scientific">Thermanaerothrix solaris</name>
    <dbReference type="NCBI Taxonomy" id="3058434"/>
    <lineage>
        <taxon>Bacteria</taxon>
        <taxon>Bacillati</taxon>
        <taxon>Chloroflexota</taxon>
        <taxon>Anaerolineae</taxon>
        <taxon>Anaerolineales</taxon>
        <taxon>Anaerolineaceae</taxon>
        <taxon>Thermanaerothrix</taxon>
    </lineage>
</organism>
<dbReference type="Proteomes" id="UP001254165">
    <property type="component" value="Unassembled WGS sequence"/>
</dbReference>
<comment type="caution">
    <text evidence="1">The sequence shown here is derived from an EMBL/GenBank/DDBJ whole genome shotgun (WGS) entry which is preliminary data.</text>
</comment>
<reference evidence="1 2" key="1">
    <citation type="submission" date="2023-07" db="EMBL/GenBank/DDBJ databases">
        <title>Novel species of Thermanaerothrix with wide hydrolytic capabilities.</title>
        <authorList>
            <person name="Zayulina K.S."/>
            <person name="Podosokorskaya O.A."/>
            <person name="Elcheninov A.G."/>
        </authorList>
    </citation>
    <scope>NUCLEOTIDE SEQUENCE [LARGE SCALE GENOMIC DNA]</scope>
    <source>
        <strain evidence="1 2">4228-RoL</strain>
    </source>
</reference>
<dbReference type="Pfam" id="PF09123">
    <property type="entry name" value="DUF1931"/>
    <property type="match status" value="1"/>
</dbReference>
<accession>A0ABU3NMW3</accession>
<dbReference type="CDD" id="cd22922">
    <property type="entry name" value="HFD_Aq328-like_rpt1"/>
    <property type="match status" value="1"/>
</dbReference>
<dbReference type="CDD" id="cd22923">
    <property type="entry name" value="HFD_Aq328-like_rpt2"/>
    <property type="match status" value="1"/>
</dbReference>
<evidence type="ECO:0000313" key="2">
    <source>
        <dbReference type="Proteomes" id="UP001254165"/>
    </source>
</evidence>
<proteinExistence type="predicted"/>
<dbReference type="SUPFAM" id="SSF47113">
    <property type="entry name" value="Histone-fold"/>
    <property type="match status" value="1"/>
</dbReference>
<dbReference type="EMBL" id="JAUHMF010000001">
    <property type="protein sequence ID" value="MDT8898179.1"/>
    <property type="molecule type" value="Genomic_DNA"/>
</dbReference>
<protein>
    <submittedName>
        <fullName evidence="1">DUF1931 family protein</fullName>
    </submittedName>
</protein>
<dbReference type="InterPro" id="IPR015207">
    <property type="entry name" value="DUF1931"/>
</dbReference>
<dbReference type="InterPro" id="IPR009072">
    <property type="entry name" value="Histone-fold"/>
</dbReference>
<dbReference type="Gene3D" id="1.10.20.10">
    <property type="entry name" value="Histone, subunit A"/>
    <property type="match status" value="1"/>
</dbReference>
<keyword evidence="2" id="KW-1185">Reference proteome</keyword>
<gene>
    <name evidence="1" type="ORF">QYE77_07845</name>
</gene>
<sequence>MIIGAARMQHLFRRIAGITVDKNDLKRISDLISDKLHDLLLMAERAAAANGRDVITEADLPLTAGFQRSLQAFRNLEEEIELRPVLERMATYPPLDRTLSAEVEAMLPDLAGALLLIMANSLKILDPEVENPLPEHWDRLELLLELTL</sequence>
<evidence type="ECO:0000313" key="1">
    <source>
        <dbReference type="EMBL" id="MDT8898179.1"/>
    </source>
</evidence>